<dbReference type="PROSITE" id="PS50048">
    <property type="entry name" value="ZN2_CY6_FUNGAL_2"/>
    <property type="match status" value="1"/>
</dbReference>
<dbReference type="InterPro" id="IPR036864">
    <property type="entry name" value="Zn2-C6_fun-type_DNA-bd_sf"/>
</dbReference>
<sequence length="542" mass="58571">MNPESSRRSACDRCRGQKLRCVRSTNPDSNGSASHDETISLEPCERCLKAGAECINSLPRHRKFIRAPRERNRPPFSSPPSADKAPAYHQHYLPRLSATPRRSLTGQLEPSVILGGEHPSKKRIGEQNALLHHGGRVTQNALDASSSFPFDAGNDQSSGDSSNTPFIDLLGSATGAIAGGNEFDLDARLNSAAPGDPGKDPLSRPSSHHTTSEEAVPPLPALTADSIAETSIPPREDSLHRLSQLSSSLVKNLARTSAVNLADTLSYMSHLDSSTVRPTGAQAASPKNTIGVVMDHSQTFLDILRRLKQQIMPYPPMSSAESQCSYSEYWDDHPFLMAADGDGQVIPDATTQARPLAMDTHQAQGASSLFSSSDSSAATPPVPVDMPTTLTILTCYTWLLQLYDAIFAQIYEALAQEGLSTKCMPAILPGLHIGGFPLDDHRDLQMEVLLKLSMEMLERIEEVLGIGVISQRTNLSSQSMAAFLPARGILDAAPASAVLDIMFKPKENTYAGGPNREGQSWNPAMLKQTMQDIRELLRAGDC</sequence>
<dbReference type="GO" id="GO:0008270">
    <property type="term" value="F:zinc ion binding"/>
    <property type="evidence" value="ECO:0007669"/>
    <property type="project" value="InterPro"/>
</dbReference>
<reference evidence="7 8" key="1">
    <citation type="submission" date="2019-04" db="EMBL/GenBank/DDBJ databases">
        <title>Friends and foes A comparative genomics studyof 23 Aspergillus species from section Flavi.</title>
        <authorList>
            <consortium name="DOE Joint Genome Institute"/>
            <person name="Kjaerbolling I."/>
            <person name="Vesth T."/>
            <person name="Frisvad J.C."/>
            <person name="Nybo J.L."/>
            <person name="Theobald S."/>
            <person name="Kildgaard S."/>
            <person name="Isbrandt T."/>
            <person name="Kuo A."/>
            <person name="Sato A."/>
            <person name="Lyhne E.K."/>
            <person name="Kogle M.E."/>
            <person name="Wiebenga A."/>
            <person name="Kun R.S."/>
            <person name="Lubbers R.J."/>
            <person name="Makela M.R."/>
            <person name="Barry K."/>
            <person name="Chovatia M."/>
            <person name="Clum A."/>
            <person name="Daum C."/>
            <person name="Haridas S."/>
            <person name="He G."/>
            <person name="LaButti K."/>
            <person name="Lipzen A."/>
            <person name="Mondo S."/>
            <person name="Riley R."/>
            <person name="Salamov A."/>
            <person name="Simmons B.A."/>
            <person name="Magnuson J.K."/>
            <person name="Henrissat B."/>
            <person name="Mortensen U.H."/>
            <person name="Larsen T.O."/>
            <person name="Devries R.P."/>
            <person name="Grigoriev I.V."/>
            <person name="Machida M."/>
            <person name="Baker S.E."/>
            <person name="Andersen M.R."/>
        </authorList>
    </citation>
    <scope>NUCLEOTIDE SEQUENCE [LARGE SCALE GENOMIC DNA]</scope>
    <source>
        <strain evidence="7 8">IBT 29228</strain>
    </source>
</reference>
<evidence type="ECO:0000256" key="1">
    <source>
        <dbReference type="ARBA" id="ARBA00023015"/>
    </source>
</evidence>
<dbReference type="SMART" id="SM00066">
    <property type="entry name" value="GAL4"/>
    <property type="match status" value="1"/>
</dbReference>
<dbReference type="CDD" id="cd00067">
    <property type="entry name" value="GAL4"/>
    <property type="match status" value="1"/>
</dbReference>
<dbReference type="Gene3D" id="4.10.240.10">
    <property type="entry name" value="Zn(2)-C6 fungal-type DNA-binding domain"/>
    <property type="match status" value="1"/>
</dbReference>
<feature type="region of interest" description="Disordered" evidence="5">
    <location>
        <begin position="144"/>
        <end position="166"/>
    </location>
</feature>
<name>A0A5N7AU80_9EURO</name>
<protein>
    <recommendedName>
        <fullName evidence="6">Zn(2)-C6 fungal-type domain-containing protein</fullName>
    </recommendedName>
</protein>
<dbReference type="InterPro" id="IPR001138">
    <property type="entry name" value="Zn2Cys6_DnaBD"/>
</dbReference>
<evidence type="ECO:0000256" key="3">
    <source>
        <dbReference type="ARBA" id="ARBA00023163"/>
    </source>
</evidence>
<dbReference type="SUPFAM" id="SSF57701">
    <property type="entry name" value="Zn2/Cys6 DNA-binding domain"/>
    <property type="match status" value="1"/>
</dbReference>
<proteinExistence type="predicted"/>
<evidence type="ECO:0000256" key="4">
    <source>
        <dbReference type="ARBA" id="ARBA00023242"/>
    </source>
</evidence>
<keyword evidence="8" id="KW-1185">Reference proteome</keyword>
<dbReference type="GO" id="GO:0000981">
    <property type="term" value="F:DNA-binding transcription factor activity, RNA polymerase II-specific"/>
    <property type="evidence" value="ECO:0007669"/>
    <property type="project" value="InterPro"/>
</dbReference>
<evidence type="ECO:0000259" key="6">
    <source>
        <dbReference type="PROSITE" id="PS50048"/>
    </source>
</evidence>
<dbReference type="Proteomes" id="UP000326198">
    <property type="component" value="Unassembled WGS sequence"/>
</dbReference>
<keyword evidence="2" id="KW-0238">DNA-binding</keyword>
<dbReference type="OrthoDB" id="4222821at2759"/>
<feature type="region of interest" description="Disordered" evidence="5">
    <location>
        <begin position="65"/>
        <end position="86"/>
    </location>
</feature>
<feature type="compositionally biased region" description="Polar residues" evidence="5">
    <location>
        <begin position="144"/>
        <end position="165"/>
    </location>
</feature>
<evidence type="ECO:0000313" key="7">
    <source>
        <dbReference type="EMBL" id="KAE8373293.1"/>
    </source>
</evidence>
<organism evidence="7 8">
    <name type="scientific">Aspergillus bertholletiae</name>
    <dbReference type="NCBI Taxonomy" id="1226010"/>
    <lineage>
        <taxon>Eukaryota</taxon>
        <taxon>Fungi</taxon>
        <taxon>Dikarya</taxon>
        <taxon>Ascomycota</taxon>
        <taxon>Pezizomycotina</taxon>
        <taxon>Eurotiomycetes</taxon>
        <taxon>Eurotiomycetidae</taxon>
        <taxon>Eurotiales</taxon>
        <taxon>Aspergillaceae</taxon>
        <taxon>Aspergillus</taxon>
        <taxon>Aspergillus subgen. Circumdati</taxon>
    </lineage>
</organism>
<accession>A0A5N7AU80</accession>
<feature type="region of interest" description="Disordered" evidence="5">
    <location>
        <begin position="187"/>
        <end position="220"/>
    </location>
</feature>
<keyword evidence="1" id="KW-0805">Transcription regulation</keyword>
<feature type="domain" description="Zn(2)-C6 fungal-type" evidence="6">
    <location>
        <begin position="10"/>
        <end position="56"/>
    </location>
</feature>
<evidence type="ECO:0000256" key="2">
    <source>
        <dbReference type="ARBA" id="ARBA00023125"/>
    </source>
</evidence>
<evidence type="ECO:0000313" key="8">
    <source>
        <dbReference type="Proteomes" id="UP000326198"/>
    </source>
</evidence>
<dbReference type="GO" id="GO:0009893">
    <property type="term" value="P:positive regulation of metabolic process"/>
    <property type="evidence" value="ECO:0007669"/>
    <property type="project" value="UniProtKB-ARBA"/>
</dbReference>
<evidence type="ECO:0000256" key="5">
    <source>
        <dbReference type="SAM" id="MobiDB-lite"/>
    </source>
</evidence>
<keyword evidence="4" id="KW-0539">Nucleus</keyword>
<keyword evidence="3" id="KW-0804">Transcription</keyword>
<dbReference type="AlphaFoldDB" id="A0A5N7AU80"/>
<dbReference type="GO" id="GO:0003677">
    <property type="term" value="F:DNA binding"/>
    <property type="evidence" value="ECO:0007669"/>
    <property type="project" value="UniProtKB-KW"/>
</dbReference>
<gene>
    <name evidence="7" type="ORF">BDV26DRAFT_297072</name>
</gene>
<dbReference type="EMBL" id="ML736320">
    <property type="protein sequence ID" value="KAE8373293.1"/>
    <property type="molecule type" value="Genomic_DNA"/>
</dbReference>